<dbReference type="Proteomes" id="UP000054248">
    <property type="component" value="Unassembled WGS sequence"/>
</dbReference>
<dbReference type="OrthoDB" id="3203116at2759"/>
<dbReference type="Pfam" id="PF11528">
    <property type="entry name" value="DUF3224"/>
    <property type="match status" value="1"/>
</dbReference>
<dbReference type="InterPro" id="IPR021607">
    <property type="entry name" value="DUF3224"/>
</dbReference>
<sequence length="145" mass="15462">MASSGAITTCKTDGWEEAPISDSVGSLKITRVRTTRTFAGRLTGKGLAEYVMVYREAPPGVTDPHQMTAKYVGIMVFKGTLDGGKEGEAHFTVDGLYDGTATAKLIVDEKTCSGGLKGLKGEAKYGWDAEKKELVIGLDGIRLDK</sequence>
<dbReference type="Gene3D" id="2.40.350.10">
    <property type="entry name" value="SO1590-like"/>
    <property type="match status" value="1"/>
</dbReference>
<organism evidence="1 2">
    <name type="scientific">Tulasnella calospora MUT 4182</name>
    <dbReference type="NCBI Taxonomy" id="1051891"/>
    <lineage>
        <taxon>Eukaryota</taxon>
        <taxon>Fungi</taxon>
        <taxon>Dikarya</taxon>
        <taxon>Basidiomycota</taxon>
        <taxon>Agaricomycotina</taxon>
        <taxon>Agaricomycetes</taxon>
        <taxon>Cantharellales</taxon>
        <taxon>Tulasnellaceae</taxon>
        <taxon>Tulasnella</taxon>
    </lineage>
</organism>
<evidence type="ECO:0008006" key="3">
    <source>
        <dbReference type="Google" id="ProtNLM"/>
    </source>
</evidence>
<evidence type="ECO:0000313" key="1">
    <source>
        <dbReference type="EMBL" id="KIO32340.1"/>
    </source>
</evidence>
<dbReference type="SUPFAM" id="SSF159238">
    <property type="entry name" value="SO1590-like"/>
    <property type="match status" value="1"/>
</dbReference>
<protein>
    <recommendedName>
        <fullName evidence="3">DUF3224 domain-containing protein</fullName>
    </recommendedName>
</protein>
<gene>
    <name evidence="1" type="ORF">M407DRAFT_108293</name>
</gene>
<dbReference type="HOGENOM" id="CLU_146143_0_0_1"/>
<dbReference type="InterPro" id="IPR023159">
    <property type="entry name" value="SO1590-like_sf"/>
</dbReference>
<dbReference type="AlphaFoldDB" id="A0A0C3QJC3"/>
<reference evidence="1 2" key="1">
    <citation type="submission" date="2014-04" db="EMBL/GenBank/DDBJ databases">
        <authorList>
            <consortium name="DOE Joint Genome Institute"/>
            <person name="Kuo A."/>
            <person name="Girlanda M."/>
            <person name="Perotto S."/>
            <person name="Kohler A."/>
            <person name="Nagy L.G."/>
            <person name="Floudas D."/>
            <person name="Copeland A."/>
            <person name="Barry K.W."/>
            <person name="Cichocki N."/>
            <person name="Veneault-Fourrey C."/>
            <person name="LaButti K."/>
            <person name="Lindquist E.A."/>
            <person name="Lipzen A."/>
            <person name="Lundell T."/>
            <person name="Morin E."/>
            <person name="Murat C."/>
            <person name="Sun H."/>
            <person name="Tunlid A."/>
            <person name="Henrissat B."/>
            <person name="Grigoriev I.V."/>
            <person name="Hibbett D.S."/>
            <person name="Martin F."/>
            <person name="Nordberg H.P."/>
            <person name="Cantor M.N."/>
            <person name="Hua S.X."/>
        </authorList>
    </citation>
    <scope>NUCLEOTIDE SEQUENCE [LARGE SCALE GENOMIC DNA]</scope>
    <source>
        <strain evidence="1 2">MUT 4182</strain>
    </source>
</reference>
<reference evidence="2" key="2">
    <citation type="submission" date="2015-01" db="EMBL/GenBank/DDBJ databases">
        <title>Evolutionary Origins and Diversification of the Mycorrhizal Mutualists.</title>
        <authorList>
            <consortium name="DOE Joint Genome Institute"/>
            <consortium name="Mycorrhizal Genomics Consortium"/>
            <person name="Kohler A."/>
            <person name="Kuo A."/>
            <person name="Nagy L.G."/>
            <person name="Floudas D."/>
            <person name="Copeland A."/>
            <person name="Barry K.W."/>
            <person name="Cichocki N."/>
            <person name="Veneault-Fourrey C."/>
            <person name="LaButti K."/>
            <person name="Lindquist E.A."/>
            <person name="Lipzen A."/>
            <person name="Lundell T."/>
            <person name="Morin E."/>
            <person name="Murat C."/>
            <person name="Riley R."/>
            <person name="Ohm R."/>
            <person name="Sun H."/>
            <person name="Tunlid A."/>
            <person name="Henrissat B."/>
            <person name="Grigoriev I.V."/>
            <person name="Hibbett D.S."/>
            <person name="Martin F."/>
        </authorList>
    </citation>
    <scope>NUCLEOTIDE SEQUENCE [LARGE SCALE GENOMIC DNA]</scope>
    <source>
        <strain evidence="2">MUT 4182</strain>
    </source>
</reference>
<dbReference type="EMBL" id="KN822955">
    <property type="protein sequence ID" value="KIO32340.1"/>
    <property type="molecule type" value="Genomic_DNA"/>
</dbReference>
<evidence type="ECO:0000313" key="2">
    <source>
        <dbReference type="Proteomes" id="UP000054248"/>
    </source>
</evidence>
<proteinExistence type="predicted"/>
<keyword evidence="2" id="KW-1185">Reference proteome</keyword>
<accession>A0A0C3QJC3</accession>
<name>A0A0C3QJC3_9AGAM</name>